<proteinExistence type="predicted"/>
<keyword evidence="2" id="KW-1185">Reference proteome</keyword>
<dbReference type="Proteomes" id="UP000789595">
    <property type="component" value="Unassembled WGS sequence"/>
</dbReference>
<evidence type="ECO:0000313" key="2">
    <source>
        <dbReference type="Proteomes" id="UP000789595"/>
    </source>
</evidence>
<protein>
    <submittedName>
        <fullName evidence="1">Uncharacterized protein</fullName>
    </submittedName>
</protein>
<accession>A0A8J2WY67</accession>
<organism evidence="1 2">
    <name type="scientific">Pelagomonas calceolata</name>
    <dbReference type="NCBI Taxonomy" id="35677"/>
    <lineage>
        <taxon>Eukaryota</taxon>
        <taxon>Sar</taxon>
        <taxon>Stramenopiles</taxon>
        <taxon>Ochrophyta</taxon>
        <taxon>Pelagophyceae</taxon>
        <taxon>Pelagomonadales</taxon>
        <taxon>Pelagomonadaceae</taxon>
        <taxon>Pelagomonas</taxon>
    </lineage>
</organism>
<gene>
    <name evidence="1" type="ORF">PECAL_4P03720</name>
</gene>
<sequence>MNENVKIDYDTAEKVMDLDGSKVYVKTIGDKTRADGIMMIPGFSWAKSVGPKLPKLPDGSCPAWCPATHFGYQTQACSGGTCKINFEDGTSTTINAGDSYLVDKPHLPEIIGDETVIMHEFSQQVKKVLDSMKD</sequence>
<name>A0A8J2WY67_9STRA</name>
<comment type="caution">
    <text evidence="1">The sequence shown here is derived from an EMBL/GenBank/DDBJ whole genome shotgun (WGS) entry which is preliminary data.</text>
</comment>
<reference evidence="1" key="1">
    <citation type="submission" date="2021-11" db="EMBL/GenBank/DDBJ databases">
        <authorList>
            <consortium name="Genoscope - CEA"/>
            <person name="William W."/>
        </authorList>
    </citation>
    <scope>NUCLEOTIDE SEQUENCE</scope>
</reference>
<evidence type="ECO:0000313" key="1">
    <source>
        <dbReference type="EMBL" id="CAH0373192.1"/>
    </source>
</evidence>
<dbReference type="OrthoDB" id="564081at2759"/>
<dbReference type="EMBL" id="CAKKNE010000004">
    <property type="protein sequence ID" value="CAH0373192.1"/>
    <property type="molecule type" value="Genomic_DNA"/>
</dbReference>
<dbReference type="AlphaFoldDB" id="A0A8J2WY67"/>